<geneLocation type="plasmid" evidence="2 3">
    <name>unnamed4</name>
</geneLocation>
<reference evidence="2" key="1">
    <citation type="submission" date="2021-03" db="EMBL/GenBank/DDBJ databases">
        <title>Complete Genome of Pseudoalteromonas xiamenensis STKMTI.2, a new potential marine bacterium producing anti-Vibrio compounds.</title>
        <authorList>
            <person name="Handayani D.P."/>
            <person name="Isnansetyo A."/>
            <person name="Istiqomah I."/>
            <person name="Jumina J."/>
        </authorList>
    </citation>
    <scope>NUCLEOTIDE SEQUENCE</scope>
    <source>
        <strain evidence="2">STKMTI.2</strain>
        <plasmid evidence="2">unnamed4</plasmid>
    </source>
</reference>
<dbReference type="AlphaFoldDB" id="A0A975HMI1"/>
<dbReference type="RefSeq" id="WP_208844636.1">
    <property type="nucleotide sequence ID" value="NZ_CP072134.1"/>
</dbReference>
<dbReference type="Proteomes" id="UP000664904">
    <property type="component" value="Plasmid unnamed4"/>
</dbReference>
<keyword evidence="3" id="KW-1185">Reference proteome</keyword>
<dbReference type="PANTHER" id="PTHR35812">
    <property type="entry name" value="LIPOPROTEIN"/>
    <property type="match status" value="1"/>
</dbReference>
<name>A0A975HMI1_9GAMM</name>
<accession>A0A975HMI1</accession>
<dbReference type="PANTHER" id="PTHR35812:SF1">
    <property type="entry name" value="LIPOPROTEIN"/>
    <property type="match status" value="1"/>
</dbReference>
<gene>
    <name evidence="2" type="ORF">J5O05_17325</name>
</gene>
<proteinExistence type="predicted"/>
<sequence length="147" mass="16009">MIATLSLSVDAQTCKDHIPDSHTTGQFLDNFNGTVTDVVNGVVWQKCAVGQSYRQSTNARSGKPLSFKTRQDALNCVSVTDGWRLPNLKELGSKVQRSCLDPVIDLSILPFTPSAIFYSSPPNLLGAFGRDNVEGLIIDFKSGIEFT</sequence>
<evidence type="ECO:0000313" key="3">
    <source>
        <dbReference type="Proteomes" id="UP000664904"/>
    </source>
</evidence>
<keyword evidence="2" id="KW-0614">Plasmid</keyword>
<organism evidence="2 3">
    <name type="scientific">Pseudoalteromonas xiamenensis</name>
    <dbReference type="NCBI Taxonomy" id="882626"/>
    <lineage>
        <taxon>Bacteria</taxon>
        <taxon>Pseudomonadati</taxon>
        <taxon>Pseudomonadota</taxon>
        <taxon>Gammaproteobacteria</taxon>
        <taxon>Alteromonadales</taxon>
        <taxon>Pseudoalteromonadaceae</taxon>
        <taxon>Pseudoalteromonas</taxon>
    </lineage>
</organism>
<dbReference type="KEGG" id="pxi:J5O05_17325"/>
<dbReference type="Pfam" id="PF07603">
    <property type="entry name" value="Lcl_C"/>
    <property type="match status" value="1"/>
</dbReference>
<feature type="domain" description="Lcl C-terminal" evidence="1">
    <location>
        <begin position="33"/>
        <end position="123"/>
    </location>
</feature>
<evidence type="ECO:0000313" key="2">
    <source>
        <dbReference type="EMBL" id="QTH73017.1"/>
    </source>
</evidence>
<evidence type="ECO:0000259" key="1">
    <source>
        <dbReference type="Pfam" id="PF07603"/>
    </source>
</evidence>
<dbReference type="EMBL" id="CP072134">
    <property type="protein sequence ID" value="QTH73017.1"/>
    <property type="molecule type" value="Genomic_DNA"/>
</dbReference>
<dbReference type="InterPro" id="IPR011460">
    <property type="entry name" value="Lcl_C"/>
</dbReference>
<protein>
    <submittedName>
        <fullName evidence="2">DUF1566 domain-containing protein</fullName>
    </submittedName>
</protein>